<dbReference type="SUPFAM" id="SSF51735">
    <property type="entry name" value="NAD(P)-binding Rossmann-fold domains"/>
    <property type="match status" value="1"/>
</dbReference>
<dbReference type="Gene3D" id="3.40.50.720">
    <property type="entry name" value="NAD(P)-binding Rossmann-like Domain"/>
    <property type="match status" value="1"/>
</dbReference>
<sequence length="241" mass="25229">MAVTYDFAGRTAIVTGGSRGIGKAVATQLARSGADVWVWDADPIPAIGIRDQTVDVTRAGDIRGALAEVVAATGRVDILVNNAGYLGPYLGFEAFDAVEWQRIIGVNLIGTFEVTHQVLPIMRKTGSGRIVNMGSLAGKEGLPNLAAYSAASAGIIGFTKALSREVCDTDIRVNCVAPGPIDTDLIRRLGNEVVSDMIGASPLKRLGSTNEVAALVLWLCSDAASFNTGAVFDMSGGRARY</sequence>
<dbReference type="Pfam" id="PF13561">
    <property type="entry name" value="adh_short_C2"/>
    <property type="match status" value="1"/>
</dbReference>
<evidence type="ECO:0000313" key="2">
    <source>
        <dbReference type="EMBL" id="MDX8470896.1"/>
    </source>
</evidence>
<keyword evidence="3" id="KW-1185">Reference proteome</keyword>
<accession>A0ABU4X7W4</accession>
<gene>
    <name evidence="2" type="ORF">RFM27_02275</name>
</gene>
<evidence type="ECO:0000313" key="3">
    <source>
        <dbReference type="Proteomes" id="UP001271780"/>
    </source>
</evidence>
<dbReference type="InterPro" id="IPR036291">
    <property type="entry name" value="NAD(P)-bd_dom_sf"/>
</dbReference>
<dbReference type="PRINTS" id="PR00080">
    <property type="entry name" value="SDRFAMILY"/>
</dbReference>
<dbReference type="PANTHER" id="PTHR42879">
    <property type="entry name" value="3-OXOACYL-(ACYL-CARRIER-PROTEIN) REDUCTASE"/>
    <property type="match status" value="1"/>
</dbReference>
<protein>
    <submittedName>
        <fullName evidence="2">SDR family NAD(P)-dependent oxidoreductase</fullName>
    </submittedName>
</protein>
<comment type="caution">
    <text evidence="2">The sequence shown here is derived from an EMBL/GenBank/DDBJ whole genome shotgun (WGS) entry which is preliminary data.</text>
</comment>
<dbReference type="RefSeq" id="WP_320261052.1">
    <property type="nucleotide sequence ID" value="NZ_JAVIIX010000001.1"/>
</dbReference>
<dbReference type="InterPro" id="IPR002347">
    <property type="entry name" value="SDR_fam"/>
</dbReference>
<dbReference type="EMBL" id="JAVIIZ010000001">
    <property type="protein sequence ID" value="MDX8470896.1"/>
    <property type="molecule type" value="Genomic_DNA"/>
</dbReference>
<dbReference type="PANTHER" id="PTHR42879:SF2">
    <property type="entry name" value="3-OXOACYL-[ACYL-CARRIER-PROTEIN] REDUCTASE FABG"/>
    <property type="match status" value="1"/>
</dbReference>
<dbReference type="Proteomes" id="UP001271780">
    <property type="component" value="Unassembled WGS sequence"/>
</dbReference>
<evidence type="ECO:0000256" key="1">
    <source>
        <dbReference type="ARBA" id="ARBA00006484"/>
    </source>
</evidence>
<dbReference type="PRINTS" id="PR00081">
    <property type="entry name" value="GDHRDH"/>
</dbReference>
<proteinExistence type="inferred from homology"/>
<name>A0ABU4X7W4_9HYPH</name>
<dbReference type="InterPro" id="IPR050259">
    <property type="entry name" value="SDR"/>
</dbReference>
<organism evidence="2 3">
    <name type="scientific">Mesorhizobium dulcispinae</name>
    <dbReference type="NCBI Taxonomy" id="3072316"/>
    <lineage>
        <taxon>Bacteria</taxon>
        <taxon>Pseudomonadati</taxon>
        <taxon>Pseudomonadota</taxon>
        <taxon>Alphaproteobacteria</taxon>
        <taxon>Hyphomicrobiales</taxon>
        <taxon>Phyllobacteriaceae</taxon>
        <taxon>Mesorhizobium</taxon>
    </lineage>
</organism>
<comment type="similarity">
    <text evidence="1">Belongs to the short-chain dehydrogenases/reductases (SDR) family.</text>
</comment>
<reference evidence="2 3" key="1">
    <citation type="submission" date="2023-08" db="EMBL/GenBank/DDBJ databases">
        <title>Implementing the SeqCode for naming new Mesorhizobium species isolated from Vachellia karroo root nodules.</title>
        <authorList>
            <person name="Van Lill M."/>
        </authorList>
    </citation>
    <scope>NUCLEOTIDE SEQUENCE [LARGE SCALE GENOMIC DNA]</scope>
    <source>
        <strain evidence="2 3">VK23A</strain>
    </source>
</reference>